<organism evidence="3 4">
    <name type="scientific">Populus trichocarpa</name>
    <name type="common">Western balsam poplar</name>
    <name type="synonym">Populus balsamifera subsp. trichocarpa</name>
    <dbReference type="NCBI Taxonomy" id="3694"/>
    <lineage>
        <taxon>Eukaryota</taxon>
        <taxon>Viridiplantae</taxon>
        <taxon>Streptophyta</taxon>
        <taxon>Embryophyta</taxon>
        <taxon>Tracheophyta</taxon>
        <taxon>Spermatophyta</taxon>
        <taxon>Magnoliopsida</taxon>
        <taxon>eudicotyledons</taxon>
        <taxon>Gunneridae</taxon>
        <taxon>Pentapetalae</taxon>
        <taxon>rosids</taxon>
        <taxon>fabids</taxon>
        <taxon>Malpighiales</taxon>
        <taxon>Salicaceae</taxon>
        <taxon>Saliceae</taxon>
        <taxon>Populus</taxon>
    </lineage>
</organism>
<keyword evidence="4" id="KW-1185">Reference proteome</keyword>
<keyword evidence="2" id="KW-0812">Transmembrane</keyword>
<keyword evidence="2" id="KW-1133">Transmembrane helix</keyword>
<evidence type="ECO:0000256" key="2">
    <source>
        <dbReference type="SAM" id="Phobius"/>
    </source>
</evidence>
<dbReference type="GO" id="GO:0015297">
    <property type="term" value="F:antiporter activity"/>
    <property type="evidence" value="ECO:0007669"/>
    <property type="project" value="InterPro"/>
</dbReference>
<reference evidence="3 4" key="1">
    <citation type="journal article" date="2006" name="Science">
        <title>The genome of black cottonwood, Populus trichocarpa (Torr. &amp; Gray).</title>
        <authorList>
            <person name="Tuskan G.A."/>
            <person name="Difazio S."/>
            <person name="Jansson S."/>
            <person name="Bohlmann J."/>
            <person name="Grigoriev I."/>
            <person name="Hellsten U."/>
            <person name="Putnam N."/>
            <person name="Ralph S."/>
            <person name="Rombauts S."/>
            <person name="Salamov A."/>
            <person name="Schein J."/>
            <person name="Sterck L."/>
            <person name="Aerts A."/>
            <person name="Bhalerao R.R."/>
            <person name="Bhalerao R.P."/>
            <person name="Blaudez D."/>
            <person name="Boerjan W."/>
            <person name="Brun A."/>
            <person name="Brunner A."/>
            <person name="Busov V."/>
            <person name="Campbell M."/>
            <person name="Carlson J."/>
            <person name="Chalot M."/>
            <person name="Chapman J."/>
            <person name="Chen G.L."/>
            <person name="Cooper D."/>
            <person name="Coutinho P.M."/>
            <person name="Couturier J."/>
            <person name="Covert S."/>
            <person name="Cronk Q."/>
            <person name="Cunningham R."/>
            <person name="Davis J."/>
            <person name="Degroeve S."/>
            <person name="Dejardin A."/>
            <person name="Depamphilis C."/>
            <person name="Detter J."/>
            <person name="Dirks B."/>
            <person name="Dubchak I."/>
            <person name="Duplessis S."/>
            <person name="Ehlting J."/>
            <person name="Ellis B."/>
            <person name="Gendler K."/>
            <person name="Goodstein D."/>
            <person name="Gribskov M."/>
            <person name="Grimwood J."/>
            <person name="Groover A."/>
            <person name="Gunter L."/>
            <person name="Hamberger B."/>
            <person name="Heinze B."/>
            <person name="Helariutta Y."/>
            <person name="Henrissat B."/>
            <person name="Holligan D."/>
            <person name="Holt R."/>
            <person name="Huang W."/>
            <person name="Islam-Faridi N."/>
            <person name="Jones S."/>
            <person name="Jones-Rhoades M."/>
            <person name="Jorgensen R."/>
            <person name="Joshi C."/>
            <person name="Kangasjarvi J."/>
            <person name="Karlsson J."/>
            <person name="Kelleher C."/>
            <person name="Kirkpatrick R."/>
            <person name="Kirst M."/>
            <person name="Kohler A."/>
            <person name="Kalluri U."/>
            <person name="Larimer F."/>
            <person name="Leebens-Mack J."/>
            <person name="Leple J.C."/>
            <person name="Locascio P."/>
            <person name="Lou Y."/>
            <person name="Lucas S."/>
            <person name="Martin F."/>
            <person name="Montanini B."/>
            <person name="Napoli C."/>
            <person name="Nelson D.R."/>
            <person name="Nelson C."/>
            <person name="Nieminen K."/>
            <person name="Nilsson O."/>
            <person name="Pereda V."/>
            <person name="Peter G."/>
            <person name="Philippe R."/>
            <person name="Pilate G."/>
            <person name="Poliakov A."/>
            <person name="Razumovskaya J."/>
            <person name="Richardson P."/>
            <person name="Rinaldi C."/>
            <person name="Ritland K."/>
            <person name="Rouze P."/>
            <person name="Ryaboy D."/>
            <person name="Schmutz J."/>
            <person name="Schrader J."/>
            <person name="Segerman B."/>
            <person name="Shin H."/>
            <person name="Siddiqui A."/>
            <person name="Sterky F."/>
            <person name="Terry A."/>
            <person name="Tsai C.J."/>
            <person name="Uberbacher E."/>
            <person name="Unneberg P."/>
            <person name="Vahala J."/>
            <person name="Wall K."/>
            <person name="Wessler S."/>
            <person name="Yang G."/>
            <person name="Yin T."/>
            <person name="Douglas C."/>
            <person name="Marra M."/>
            <person name="Sandberg G."/>
            <person name="Van de Peer Y."/>
            <person name="Rokhsar D."/>
        </authorList>
    </citation>
    <scope>NUCLEOTIDE SEQUENCE [LARGE SCALE GENOMIC DNA]</scope>
    <source>
        <strain evidence="4">cv. Nisqually</strain>
    </source>
</reference>
<sequence length="120" mass="13141">MSDPKSFDLSINQKLVNPIFVGHFGNIHLSSVSISLSVIGTFSFGFMLGMGSALENICGQVFGAGQVDMLVLLQRTCMDHLMDDHSRTPLARLHICYSNPKLLGQEDTIADLAGENPLFW</sequence>
<accession>A0A2K1YCQ3</accession>
<dbReference type="GO" id="GO:0016020">
    <property type="term" value="C:membrane"/>
    <property type="evidence" value="ECO:0007669"/>
    <property type="project" value="InterPro"/>
</dbReference>
<dbReference type="PANTHER" id="PTHR11206">
    <property type="entry name" value="MULTIDRUG RESISTANCE PROTEIN"/>
    <property type="match status" value="1"/>
</dbReference>
<gene>
    <name evidence="3" type="ORF">POPTR_012G125700</name>
</gene>
<dbReference type="STRING" id="3694.A0A2K1YCQ3"/>
<dbReference type="GO" id="GO:0042910">
    <property type="term" value="F:xenobiotic transmembrane transporter activity"/>
    <property type="evidence" value="ECO:0007669"/>
    <property type="project" value="InterPro"/>
</dbReference>
<evidence type="ECO:0000313" key="3">
    <source>
        <dbReference type="EMBL" id="PNT10811.1"/>
    </source>
</evidence>
<keyword evidence="2" id="KW-0472">Membrane</keyword>
<dbReference type="InParanoid" id="A0A2K1YCQ3"/>
<dbReference type="Proteomes" id="UP000006729">
    <property type="component" value="Chromosome 12"/>
</dbReference>
<comment type="similarity">
    <text evidence="1">Belongs to the multi antimicrobial extrusion (MATE) (TC 2.A.66.1) family.</text>
</comment>
<protein>
    <submittedName>
        <fullName evidence="3">Uncharacterized protein</fullName>
    </submittedName>
</protein>
<evidence type="ECO:0000313" key="4">
    <source>
        <dbReference type="Proteomes" id="UP000006729"/>
    </source>
</evidence>
<dbReference type="EMBL" id="CM009301">
    <property type="protein sequence ID" value="PNT10811.1"/>
    <property type="molecule type" value="Genomic_DNA"/>
</dbReference>
<feature type="transmembrane region" description="Helical" evidence="2">
    <location>
        <begin position="27"/>
        <end position="48"/>
    </location>
</feature>
<dbReference type="InterPro" id="IPR002528">
    <property type="entry name" value="MATE_fam"/>
</dbReference>
<evidence type="ECO:0000256" key="1">
    <source>
        <dbReference type="ARBA" id="ARBA00010199"/>
    </source>
</evidence>
<dbReference type="Pfam" id="PF01554">
    <property type="entry name" value="MatE"/>
    <property type="match status" value="1"/>
</dbReference>
<name>A0A2K1YCQ3_POPTR</name>
<proteinExistence type="inferred from homology"/>
<dbReference type="AlphaFoldDB" id="A0A2K1YCQ3"/>